<protein>
    <submittedName>
        <fullName evidence="2">Uncharacterized protein</fullName>
    </submittedName>
</protein>
<proteinExistence type="predicted"/>
<evidence type="ECO:0000313" key="3">
    <source>
        <dbReference type="Proteomes" id="UP000708208"/>
    </source>
</evidence>
<feature type="region of interest" description="Disordered" evidence="1">
    <location>
        <begin position="100"/>
        <end position="131"/>
    </location>
</feature>
<dbReference type="AlphaFoldDB" id="A0A8J2KFB3"/>
<name>A0A8J2KFB3_9HEXA</name>
<feature type="compositionally biased region" description="Polar residues" evidence="1">
    <location>
        <begin position="221"/>
        <end position="232"/>
    </location>
</feature>
<evidence type="ECO:0000256" key="1">
    <source>
        <dbReference type="SAM" id="MobiDB-lite"/>
    </source>
</evidence>
<accession>A0A8J2KFB3</accession>
<organism evidence="2 3">
    <name type="scientific">Allacma fusca</name>
    <dbReference type="NCBI Taxonomy" id="39272"/>
    <lineage>
        <taxon>Eukaryota</taxon>
        <taxon>Metazoa</taxon>
        <taxon>Ecdysozoa</taxon>
        <taxon>Arthropoda</taxon>
        <taxon>Hexapoda</taxon>
        <taxon>Collembola</taxon>
        <taxon>Symphypleona</taxon>
        <taxon>Sminthuridae</taxon>
        <taxon>Allacma</taxon>
    </lineage>
</organism>
<feature type="region of interest" description="Disordered" evidence="1">
    <location>
        <begin position="57"/>
        <end position="82"/>
    </location>
</feature>
<reference evidence="2" key="1">
    <citation type="submission" date="2021-06" db="EMBL/GenBank/DDBJ databases">
        <authorList>
            <person name="Hodson N. C."/>
            <person name="Mongue J. A."/>
            <person name="Jaron S. K."/>
        </authorList>
    </citation>
    <scope>NUCLEOTIDE SEQUENCE</scope>
</reference>
<evidence type="ECO:0000313" key="2">
    <source>
        <dbReference type="EMBL" id="CAG7785720.1"/>
    </source>
</evidence>
<dbReference type="Proteomes" id="UP000708208">
    <property type="component" value="Unassembled WGS sequence"/>
</dbReference>
<feature type="region of interest" description="Disordered" evidence="1">
    <location>
        <begin position="189"/>
        <end position="232"/>
    </location>
</feature>
<gene>
    <name evidence="2" type="ORF">AFUS01_LOCUS24329</name>
</gene>
<dbReference type="EMBL" id="CAJVCH010301952">
    <property type="protein sequence ID" value="CAG7785720.1"/>
    <property type="molecule type" value="Genomic_DNA"/>
</dbReference>
<keyword evidence="3" id="KW-1185">Reference proteome</keyword>
<feature type="non-terminal residue" evidence="2">
    <location>
        <position position="281"/>
    </location>
</feature>
<sequence>MPARLHGNHQASDPVTIDSQHHFLWRRDNPLTNLKTKLAQNAKLQAFQACRHDGSNTFHKITKRSPEATPEEEADGYGSYVQYRPRSVPSDSYWFQHRTTKPSQVYSRNRDAQRKARGNPEPVSTQDSEEFHWAESQKVTEPDAFYYSQPVGRQIGVNQPTAIMLEEENIFNQNPSENLPFLTRRAEHPEASERFDTNSRYTWSNPRPDESRNNYEGPARNRNSFYVGRNQSGTLSRDFQDAKWVTQTNGRKGRNDEEIFGANWKSSLDTELSWTEPAGDS</sequence>
<comment type="caution">
    <text evidence="2">The sequence shown here is derived from an EMBL/GenBank/DDBJ whole genome shotgun (WGS) entry which is preliminary data.</text>
</comment>